<dbReference type="Pfam" id="PF24621">
    <property type="entry name" value="DHQS_C"/>
    <property type="match status" value="1"/>
</dbReference>
<dbReference type="PANTHER" id="PTHR43622">
    <property type="entry name" value="3-DEHYDROQUINATE SYNTHASE"/>
    <property type="match status" value="1"/>
</dbReference>
<dbReference type="InterPro" id="IPR050071">
    <property type="entry name" value="Dehydroquinate_synthase"/>
</dbReference>
<reference evidence="11 12" key="1">
    <citation type="journal article" date="1991" name="Int. J. Syst. Bacteriol.">
        <title>Description of the erythromycin-producing bacterium Arthrobacter sp. strain NRRL B-3381 as Aeromicrobium erythreum gen. nov., sp. nov.</title>
        <authorList>
            <person name="Miller E.S."/>
            <person name="Woese C.R."/>
            <person name="Brenner S."/>
        </authorList>
    </citation>
    <scope>NUCLEOTIDE SEQUENCE [LARGE SCALE GENOMIC DNA]</scope>
    <source>
        <strain evidence="11 12">AR18</strain>
    </source>
</reference>
<evidence type="ECO:0000313" key="11">
    <source>
        <dbReference type="EMBL" id="ALX04480.1"/>
    </source>
</evidence>
<evidence type="ECO:0000256" key="6">
    <source>
        <dbReference type="ARBA" id="ARBA00023993"/>
    </source>
</evidence>
<feature type="domain" description="3-dehydroquinate synthase N-terminal" evidence="9">
    <location>
        <begin position="67"/>
        <end position="180"/>
    </location>
</feature>
<dbReference type="Gene3D" id="1.20.1090.10">
    <property type="entry name" value="Dehydroquinate synthase-like - alpha domain"/>
    <property type="match status" value="1"/>
</dbReference>
<dbReference type="AlphaFoldDB" id="A0A0U4AVS4"/>
<evidence type="ECO:0000259" key="9">
    <source>
        <dbReference type="Pfam" id="PF01761"/>
    </source>
</evidence>
<dbReference type="KEGG" id="aer:AERYTH_07130"/>
<evidence type="ECO:0000256" key="5">
    <source>
        <dbReference type="ARBA" id="ARBA00023239"/>
    </source>
</evidence>
<accession>A0A0U4AVS4</accession>
<evidence type="ECO:0000256" key="4">
    <source>
        <dbReference type="ARBA" id="ARBA00023027"/>
    </source>
</evidence>
<evidence type="ECO:0000313" key="12">
    <source>
        <dbReference type="Proteomes" id="UP000067689"/>
    </source>
</evidence>
<evidence type="ECO:0000256" key="8">
    <source>
        <dbReference type="ARBA" id="ARBA00024092"/>
    </source>
</evidence>
<dbReference type="InterPro" id="IPR030960">
    <property type="entry name" value="DHQS/DOIS_N"/>
</dbReference>
<dbReference type="SUPFAM" id="SSF56796">
    <property type="entry name" value="Dehydroquinate synthase-like"/>
    <property type="match status" value="1"/>
</dbReference>
<dbReference type="InterPro" id="IPR056179">
    <property type="entry name" value="DHQS_C"/>
</dbReference>
<sequence length="379" mass="41369">MQQVRYHVVRSQGLFDVDNTTLLDGCADAPMAAGERRLVVVDSAVDALHGDRIRTWFDAHDVAATIVALRADEEVKQWDSVSAVIDAMNAFGIDRRREPVLAVGGGVLTDVVGFAASLYRRGTPYLRIPTTLIGLVDAGVGVKTGVNYAAGKNRVGTYAAAKATFLDRTWLSTLDPRHVSNGLAEVLKVALMKSAELFELLERSGRDLLEDRLLGSTPELDAAAATVVAESIHLMLEELQPNLWESTLERCVDYGHTFSPVIEMRALPSLLHGEAVAVDMALTTVIGELRGYVSIEQSARVLAVMRQLGLPTWDDVLAEPGLLASALRDTVRHRDGQQRLPLPVGIGGHRFVNDVTDAELQRALELLRSRSRDHAQETR</sequence>
<dbReference type="CDD" id="cd08199">
    <property type="entry name" value="EEVS"/>
    <property type="match status" value="1"/>
</dbReference>
<comment type="catalytic activity">
    <reaction evidence="6">
        <text>D-sedoheptulose 7-phosphate = 2-epi-5-epi-valiolone + phosphate</text>
        <dbReference type="Rhea" id="RHEA:44184"/>
        <dbReference type="ChEBI" id="CHEBI:43474"/>
        <dbReference type="ChEBI" id="CHEBI:57483"/>
        <dbReference type="ChEBI" id="CHEBI:84187"/>
        <dbReference type="EC" id="4.2.3.152"/>
    </reaction>
</comment>
<evidence type="ECO:0000256" key="7">
    <source>
        <dbReference type="ARBA" id="ARBA00024060"/>
    </source>
</evidence>
<evidence type="ECO:0000256" key="1">
    <source>
        <dbReference type="ARBA" id="ARBA00001911"/>
    </source>
</evidence>
<dbReference type="Gene3D" id="3.40.50.1970">
    <property type="match status" value="1"/>
</dbReference>
<evidence type="ECO:0000256" key="2">
    <source>
        <dbReference type="ARBA" id="ARBA00022723"/>
    </source>
</evidence>
<feature type="domain" description="3-dehydroquinate synthase C-terminal" evidence="10">
    <location>
        <begin position="182"/>
        <end position="329"/>
    </location>
</feature>
<evidence type="ECO:0000256" key="3">
    <source>
        <dbReference type="ARBA" id="ARBA00022741"/>
    </source>
</evidence>
<dbReference type="GO" id="GO:0046872">
    <property type="term" value="F:metal ion binding"/>
    <property type="evidence" value="ECO:0007669"/>
    <property type="project" value="UniProtKB-KW"/>
</dbReference>
<dbReference type="EC" id="4.2.3.152" evidence="7"/>
<dbReference type="Proteomes" id="UP000067689">
    <property type="component" value="Chromosome"/>
</dbReference>
<gene>
    <name evidence="11" type="ORF">AERYTH_07130</name>
</gene>
<dbReference type="EMBL" id="CP011502">
    <property type="protein sequence ID" value="ALX04480.1"/>
    <property type="molecule type" value="Genomic_DNA"/>
</dbReference>
<organism evidence="11 12">
    <name type="scientific">Aeromicrobium erythreum</name>
    <dbReference type="NCBI Taxonomy" id="2041"/>
    <lineage>
        <taxon>Bacteria</taxon>
        <taxon>Bacillati</taxon>
        <taxon>Actinomycetota</taxon>
        <taxon>Actinomycetes</taxon>
        <taxon>Propionibacteriales</taxon>
        <taxon>Nocardioidaceae</taxon>
        <taxon>Aeromicrobium</taxon>
    </lineage>
</organism>
<keyword evidence="4" id="KW-0520">NAD</keyword>
<protein>
    <recommendedName>
        <fullName evidence="8">2-epi-5-epi-valiolone synthase</fullName>
        <ecNumber evidence="7">4.2.3.152</ecNumber>
    </recommendedName>
</protein>
<dbReference type="GO" id="GO:0003856">
    <property type="term" value="F:3-dehydroquinate synthase activity"/>
    <property type="evidence" value="ECO:0007669"/>
    <property type="project" value="TreeGrafter"/>
</dbReference>
<dbReference type="InterPro" id="IPR035872">
    <property type="entry name" value="EEVS-like"/>
</dbReference>
<dbReference type="PANTHER" id="PTHR43622:SF3">
    <property type="entry name" value="2-EPI-5-EPI-VALIOLONE SYNTHASE"/>
    <property type="match status" value="1"/>
</dbReference>
<keyword evidence="2" id="KW-0479">Metal-binding</keyword>
<proteinExistence type="predicted"/>
<evidence type="ECO:0000259" key="10">
    <source>
        <dbReference type="Pfam" id="PF24621"/>
    </source>
</evidence>
<dbReference type="PATRIC" id="fig|2041.4.peg.1499"/>
<keyword evidence="3" id="KW-0547">Nucleotide-binding</keyword>
<keyword evidence="12" id="KW-1185">Reference proteome</keyword>
<dbReference type="GO" id="GO:0000166">
    <property type="term" value="F:nucleotide binding"/>
    <property type="evidence" value="ECO:0007669"/>
    <property type="project" value="UniProtKB-KW"/>
</dbReference>
<dbReference type="STRING" id="2041.AERYTH_07130"/>
<comment type="cofactor">
    <cofactor evidence="1">
        <name>NAD(+)</name>
        <dbReference type="ChEBI" id="CHEBI:57540"/>
    </cofactor>
</comment>
<name>A0A0U4AVS4_9ACTN</name>
<dbReference type="GO" id="GO:0017000">
    <property type="term" value="P:antibiotic biosynthetic process"/>
    <property type="evidence" value="ECO:0007669"/>
    <property type="project" value="InterPro"/>
</dbReference>
<dbReference type="Pfam" id="PF01761">
    <property type="entry name" value="DHQ_synthase"/>
    <property type="match status" value="1"/>
</dbReference>
<keyword evidence="5" id="KW-0456">Lyase</keyword>